<reference evidence="5" key="1">
    <citation type="journal article" date="2020" name="Stud. Mycol.">
        <title>101 Dothideomycetes genomes: a test case for predicting lifestyles and emergence of pathogens.</title>
        <authorList>
            <person name="Haridas S."/>
            <person name="Albert R."/>
            <person name="Binder M."/>
            <person name="Bloem J."/>
            <person name="Labutti K."/>
            <person name="Salamov A."/>
            <person name="Andreopoulos B."/>
            <person name="Baker S."/>
            <person name="Barry K."/>
            <person name="Bills G."/>
            <person name="Bluhm B."/>
            <person name="Cannon C."/>
            <person name="Castanera R."/>
            <person name="Culley D."/>
            <person name="Daum C."/>
            <person name="Ezra D."/>
            <person name="Gonzalez J."/>
            <person name="Henrissat B."/>
            <person name="Kuo A."/>
            <person name="Liang C."/>
            <person name="Lipzen A."/>
            <person name="Lutzoni F."/>
            <person name="Magnuson J."/>
            <person name="Mondo S."/>
            <person name="Nolan M."/>
            <person name="Ohm R."/>
            <person name="Pangilinan J."/>
            <person name="Park H.-J."/>
            <person name="Ramirez L."/>
            <person name="Alfaro M."/>
            <person name="Sun H."/>
            <person name="Tritt A."/>
            <person name="Yoshinaga Y."/>
            <person name="Zwiers L.-H."/>
            <person name="Turgeon B."/>
            <person name="Goodwin S."/>
            <person name="Spatafora J."/>
            <person name="Crous P."/>
            <person name="Grigoriev I."/>
        </authorList>
    </citation>
    <scope>NUCLEOTIDE SEQUENCE</scope>
    <source>
        <strain evidence="5">CBS 627.86</strain>
    </source>
</reference>
<dbReference type="SMART" id="SM00248">
    <property type="entry name" value="ANK"/>
    <property type="match status" value="8"/>
</dbReference>
<dbReference type="InterPro" id="IPR036770">
    <property type="entry name" value="Ankyrin_rpt-contain_sf"/>
</dbReference>
<evidence type="ECO:0000256" key="3">
    <source>
        <dbReference type="PROSITE-ProRule" id="PRU00023"/>
    </source>
</evidence>
<evidence type="ECO:0000256" key="1">
    <source>
        <dbReference type="ARBA" id="ARBA00022737"/>
    </source>
</evidence>
<feature type="repeat" description="ANK" evidence="3">
    <location>
        <begin position="671"/>
        <end position="703"/>
    </location>
</feature>
<dbReference type="EMBL" id="ML977338">
    <property type="protein sequence ID" value="KAF2110293.1"/>
    <property type="molecule type" value="Genomic_DNA"/>
</dbReference>
<dbReference type="PROSITE" id="PS50088">
    <property type="entry name" value="ANK_REPEAT"/>
    <property type="match status" value="5"/>
</dbReference>
<organism evidence="5 6">
    <name type="scientific">Lophiotrema nucula</name>
    <dbReference type="NCBI Taxonomy" id="690887"/>
    <lineage>
        <taxon>Eukaryota</taxon>
        <taxon>Fungi</taxon>
        <taxon>Dikarya</taxon>
        <taxon>Ascomycota</taxon>
        <taxon>Pezizomycotina</taxon>
        <taxon>Dothideomycetes</taxon>
        <taxon>Pleosporomycetidae</taxon>
        <taxon>Pleosporales</taxon>
        <taxon>Lophiotremataceae</taxon>
        <taxon>Lophiotrema</taxon>
    </lineage>
</organism>
<dbReference type="InterPro" id="IPR056884">
    <property type="entry name" value="NPHP3-like_N"/>
</dbReference>
<dbReference type="PANTHER" id="PTHR24171">
    <property type="entry name" value="ANKYRIN REPEAT DOMAIN-CONTAINING PROTEIN 39-RELATED"/>
    <property type="match status" value="1"/>
</dbReference>
<dbReference type="Pfam" id="PF12796">
    <property type="entry name" value="Ank_2"/>
    <property type="match status" value="3"/>
</dbReference>
<dbReference type="PROSITE" id="PS50297">
    <property type="entry name" value="ANK_REP_REGION"/>
    <property type="match status" value="4"/>
</dbReference>
<dbReference type="OrthoDB" id="5418336at2759"/>
<dbReference type="Gene3D" id="1.25.40.20">
    <property type="entry name" value="Ankyrin repeat-containing domain"/>
    <property type="match status" value="3"/>
</dbReference>
<dbReference type="Proteomes" id="UP000799770">
    <property type="component" value="Unassembled WGS sequence"/>
</dbReference>
<dbReference type="SUPFAM" id="SSF48403">
    <property type="entry name" value="Ankyrin repeat"/>
    <property type="match status" value="1"/>
</dbReference>
<evidence type="ECO:0000313" key="6">
    <source>
        <dbReference type="Proteomes" id="UP000799770"/>
    </source>
</evidence>
<evidence type="ECO:0000256" key="2">
    <source>
        <dbReference type="ARBA" id="ARBA00023043"/>
    </source>
</evidence>
<protein>
    <submittedName>
        <fullName evidence="5">Ankyrin repeat-containing domain protein</fullName>
    </submittedName>
</protein>
<proteinExistence type="predicted"/>
<keyword evidence="2 3" id="KW-0040">ANK repeat</keyword>
<dbReference type="InterPro" id="IPR002110">
    <property type="entry name" value="Ankyrin_rpt"/>
</dbReference>
<dbReference type="PRINTS" id="PR01415">
    <property type="entry name" value="ANKYRIN"/>
</dbReference>
<feature type="repeat" description="ANK" evidence="3">
    <location>
        <begin position="555"/>
        <end position="587"/>
    </location>
</feature>
<keyword evidence="6" id="KW-1185">Reference proteome</keyword>
<keyword evidence="1" id="KW-0677">Repeat</keyword>
<accession>A0A6A5YTK1</accession>
<feature type="repeat" description="ANK" evidence="3">
    <location>
        <begin position="451"/>
        <end position="483"/>
    </location>
</feature>
<name>A0A6A5YTK1_9PLEO</name>
<dbReference type="PANTHER" id="PTHR24171:SF9">
    <property type="entry name" value="ANKYRIN REPEAT DOMAIN-CONTAINING PROTEIN 39"/>
    <property type="match status" value="1"/>
</dbReference>
<gene>
    <name evidence="5" type="ORF">BDV96DRAFT_501260</name>
</gene>
<sequence length="844" mass="95348">MFEHIRDAFFKHGRRLFRDDRFETLWKVFERMIRDTKLQSVTCIIDGLDECLETELEGFWIKIRALFSESKLSTVPKSGLRLILTSRNSPDSFDHHLHIFTRLRLDSDYRKEIESDVERYIDTRMEELECARRLKPTVSFNTLRHNVRRKLMTGANGTYLWVRFAINMLKGHKCPDIENELDKYPSGLDGMYRKMFIGIWPQKKDIVIKMLQWTLGATRPLTLIELGTAADVPSATGQSLDDAVADYVSYCRDLLTVADSTPKSSQLSDDDDVEREEKLMLRTVVPVHASLKDFVRGIKANDVELSQFYFSTFKCHRKLAAKTLDCTLQAIEAEDDEVIGCTEKNTSFYKPYTRHPLLEYSLSSALQHYMKSRRKKEKLDFSHRLFNVHDPVHIKWLRSQSFFPGLLSTPVKLTFLHVAALLGHVTITEVLVASAVGGHFAINQIDVHDQWGRTPLFYAALRGHLDVANFLLKNGAKINARDCIGQSPLHIACSTENEDMVSLLLQAGASVNCPSTTLASRNSATEGEGEVVSMLDDDRMEDDEGYDVGHSKYFSSGTPLHIAAAYNQVAVMRVLLSEGEEVNANAQDDNGDTPLHRALASIVDNSEMCQVLIDGGTNLSLTNHEGHYPIHIAAENDDCAGAKDYNSPIKQLLRSGVHIDQMTQAQGNHHGGMTALQIASREAYLGTIEYLLENGANVDHKDNRGRTALHWACSKPSDISQSRAAIASRLIQAMEESTIFRTDTEQRSAHDIALETDKQYEQNLERAQNRSPLSRNLAMIWGTAPGHQPVAGVIQNAMTLIQLPMTEEQEKEKMFVQGRRGEDGTIVEAWMSKRRAYRDRMRDN</sequence>
<feature type="repeat" description="ANK" evidence="3">
    <location>
        <begin position="484"/>
        <end position="516"/>
    </location>
</feature>
<evidence type="ECO:0000259" key="4">
    <source>
        <dbReference type="Pfam" id="PF24883"/>
    </source>
</evidence>
<feature type="domain" description="Nephrocystin 3-like N-terminal" evidence="4">
    <location>
        <begin position="17"/>
        <end position="87"/>
    </location>
</feature>
<evidence type="ECO:0000313" key="5">
    <source>
        <dbReference type="EMBL" id="KAF2110293.1"/>
    </source>
</evidence>
<feature type="repeat" description="ANK" evidence="3">
    <location>
        <begin position="590"/>
        <end position="624"/>
    </location>
</feature>
<dbReference type="AlphaFoldDB" id="A0A6A5YTK1"/>
<dbReference type="Pfam" id="PF24883">
    <property type="entry name" value="NPHP3_N"/>
    <property type="match status" value="1"/>
</dbReference>